<proteinExistence type="predicted"/>
<name>A0AAE0ANP4_9ROSI</name>
<protein>
    <recommendedName>
        <fullName evidence="1">Reverse transcriptase domain-containing protein</fullName>
    </recommendedName>
</protein>
<reference evidence="2" key="1">
    <citation type="journal article" date="2023" name="Plant J.">
        <title>Genome sequences and population genomics provide insights into the demographic history, inbreeding, and mutation load of two 'living fossil' tree species of Dipteronia.</title>
        <authorList>
            <person name="Feng Y."/>
            <person name="Comes H.P."/>
            <person name="Chen J."/>
            <person name="Zhu S."/>
            <person name="Lu R."/>
            <person name="Zhang X."/>
            <person name="Li P."/>
            <person name="Qiu J."/>
            <person name="Olsen K.M."/>
            <person name="Qiu Y."/>
        </authorList>
    </citation>
    <scope>NUCLEOTIDE SEQUENCE</scope>
    <source>
        <strain evidence="2">NBL</strain>
    </source>
</reference>
<dbReference type="InterPro" id="IPR000477">
    <property type="entry name" value="RT_dom"/>
</dbReference>
<evidence type="ECO:0000259" key="1">
    <source>
        <dbReference type="PROSITE" id="PS50878"/>
    </source>
</evidence>
<sequence>MNALKNLELNIDDVRGQGYDNGSNMKGKHQNVVIKLLHCCGRGLCQGDPLSPLLFNVAAEGLNALFRKAIGLNMIKGAVIGNEDEQISHLQFADDTIVFLQPKA</sequence>
<dbReference type="AlphaFoldDB" id="A0AAE0ANP4"/>
<gene>
    <name evidence="2" type="ORF">Dsin_015133</name>
</gene>
<dbReference type="PROSITE" id="PS50878">
    <property type="entry name" value="RT_POL"/>
    <property type="match status" value="1"/>
</dbReference>
<comment type="caution">
    <text evidence="2">The sequence shown here is derived from an EMBL/GenBank/DDBJ whole genome shotgun (WGS) entry which is preliminary data.</text>
</comment>
<evidence type="ECO:0000313" key="3">
    <source>
        <dbReference type="Proteomes" id="UP001281410"/>
    </source>
</evidence>
<organism evidence="2 3">
    <name type="scientific">Dipteronia sinensis</name>
    <dbReference type="NCBI Taxonomy" id="43782"/>
    <lineage>
        <taxon>Eukaryota</taxon>
        <taxon>Viridiplantae</taxon>
        <taxon>Streptophyta</taxon>
        <taxon>Embryophyta</taxon>
        <taxon>Tracheophyta</taxon>
        <taxon>Spermatophyta</taxon>
        <taxon>Magnoliopsida</taxon>
        <taxon>eudicotyledons</taxon>
        <taxon>Gunneridae</taxon>
        <taxon>Pentapetalae</taxon>
        <taxon>rosids</taxon>
        <taxon>malvids</taxon>
        <taxon>Sapindales</taxon>
        <taxon>Sapindaceae</taxon>
        <taxon>Hippocastanoideae</taxon>
        <taxon>Acereae</taxon>
        <taxon>Dipteronia</taxon>
    </lineage>
</organism>
<dbReference type="Proteomes" id="UP001281410">
    <property type="component" value="Unassembled WGS sequence"/>
</dbReference>
<dbReference type="EMBL" id="JANJYJ010000004">
    <property type="protein sequence ID" value="KAK3221163.1"/>
    <property type="molecule type" value="Genomic_DNA"/>
</dbReference>
<accession>A0AAE0ANP4</accession>
<feature type="domain" description="Reverse transcriptase" evidence="1">
    <location>
        <begin position="1"/>
        <end position="104"/>
    </location>
</feature>
<keyword evidence="3" id="KW-1185">Reference proteome</keyword>
<evidence type="ECO:0000313" key="2">
    <source>
        <dbReference type="EMBL" id="KAK3221163.1"/>
    </source>
</evidence>